<keyword evidence="2" id="KW-0539">Nucleus</keyword>
<dbReference type="InterPro" id="IPR016197">
    <property type="entry name" value="Chromo-like_dom_sf"/>
</dbReference>
<feature type="region of interest" description="Disordered" evidence="3">
    <location>
        <begin position="54"/>
        <end position="171"/>
    </location>
</feature>
<evidence type="ECO:0000313" key="6">
    <source>
        <dbReference type="EMBL" id="CAI5731036.1"/>
    </source>
</evidence>
<dbReference type="PANTHER" id="PTHR22812">
    <property type="entry name" value="CHROMOBOX PROTEIN"/>
    <property type="match status" value="1"/>
</dbReference>
<feature type="transmembrane region" description="Helical" evidence="4">
    <location>
        <begin position="397"/>
        <end position="415"/>
    </location>
</feature>
<dbReference type="Gene3D" id="2.40.50.40">
    <property type="match status" value="1"/>
</dbReference>
<feature type="transmembrane region" description="Helical" evidence="4">
    <location>
        <begin position="310"/>
        <end position="327"/>
    </location>
</feature>
<keyword evidence="4" id="KW-0472">Membrane</keyword>
<dbReference type="SUPFAM" id="SSF54160">
    <property type="entry name" value="Chromo domain-like"/>
    <property type="match status" value="1"/>
</dbReference>
<evidence type="ECO:0000256" key="3">
    <source>
        <dbReference type="SAM" id="MobiDB-lite"/>
    </source>
</evidence>
<comment type="subcellular location">
    <subcellularLocation>
        <location evidence="1">Nucleus</location>
    </subcellularLocation>
</comment>
<keyword evidence="4" id="KW-0812">Transmembrane</keyword>
<dbReference type="InterPro" id="IPR051219">
    <property type="entry name" value="Heterochromatin_chromo-domain"/>
</dbReference>
<dbReference type="InterPro" id="IPR023780">
    <property type="entry name" value="Chromo_domain"/>
</dbReference>
<dbReference type="PROSITE" id="PS50013">
    <property type="entry name" value="CHROMO_2"/>
    <property type="match status" value="1"/>
</dbReference>
<dbReference type="Pfam" id="PF00385">
    <property type="entry name" value="Chromo"/>
    <property type="match status" value="1"/>
</dbReference>
<evidence type="ECO:0000259" key="5">
    <source>
        <dbReference type="PROSITE" id="PS50013"/>
    </source>
</evidence>
<dbReference type="EMBL" id="CANTFL010001075">
    <property type="protein sequence ID" value="CAI5731036.1"/>
    <property type="molecule type" value="Genomic_DNA"/>
</dbReference>
<feature type="compositionally biased region" description="Basic residues" evidence="3">
    <location>
        <begin position="78"/>
        <end position="99"/>
    </location>
</feature>
<feature type="domain" description="Chromo" evidence="5">
    <location>
        <begin position="3"/>
        <end position="64"/>
    </location>
</feature>
<organism evidence="6 7">
    <name type="scientific">Hyaloperonospora brassicae</name>
    <name type="common">Brassica downy mildew</name>
    <name type="synonym">Peronospora brassicae</name>
    <dbReference type="NCBI Taxonomy" id="162125"/>
    <lineage>
        <taxon>Eukaryota</taxon>
        <taxon>Sar</taxon>
        <taxon>Stramenopiles</taxon>
        <taxon>Oomycota</taxon>
        <taxon>Peronosporomycetes</taxon>
        <taxon>Peronosporales</taxon>
        <taxon>Peronosporaceae</taxon>
        <taxon>Hyaloperonospora</taxon>
    </lineage>
</organism>
<keyword evidence="7" id="KW-1185">Reference proteome</keyword>
<feature type="transmembrane region" description="Helical" evidence="4">
    <location>
        <begin position="279"/>
        <end position="298"/>
    </location>
</feature>
<keyword evidence="4" id="KW-1133">Transmembrane helix</keyword>
<comment type="caution">
    <text evidence="6">The sequence shown here is derived from an EMBL/GenBank/DDBJ whole genome shotgun (WGS) entry which is preliminary data.</text>
</comment>
<reference evidence="6" key="1">
    <citation type="submission" date="2022-12" db="EMBL/GenBank/DDBJ databases">
        <authorList>
            <person name="Webb A."/>
        </authorList>
    </citation>
    <scope>NUCLEOTIDE SEQUENCE</scope>
    <source>
        <strain evidence="6">Hp1</strain>
    </source>
</reference>
<feature type="compositionally biased region" description="Polar residues" evidence="3">
    <location>
        <begin position="156"/>
        <end position="167"/>
    </location>
</feature>
<dbReference type="AlphaFoldDB" id="A0AAV0U2J5"/>
<evidence type="ECO:0000313" key="7">
    <source>
        <dbReference type="Proteomes" id="UP001162031"/>
    </source>
</evidence>
<dbReference type="Proteomes" id="UP001162031">
    <property type="component" value="Unassembled WGS sequence"/>
</dbReference>
<dbReference type="GO" id="GO:0005634">
    <property type="term" value="C:nucleus"/>
    <property type="evidence" value="ECO:0007669"/>
    <property type="project" value="UniProtKB-SubCell"/>
</dbReference>
<sequence>MSAAIERIVDRKLIKQRVHYYVVWKGFGEENNTWESRIDLIADGYTDAIKSYEEQRKNASAASTPRGRSPGRPASKSPRTKSKSPGRGVGRPRSRRSRSRSVSVSRKLPMHSKDDGEHSSSSTATRQRKNKPSDDVENDDDRSGVAKETSGRRSTRPQQAATETSKFVSRLDAHKIGDPAMTDEEDDSVLLRSTIAALAPGMHGIALSTPPVSDKNVHEKSVVLSYEADEESEMPFKHAALKRQNAASFKASPSSASTVHEDARSAHDGLVAKTGTSNYLMSFVSAATVIGSLVASHVLPREDDEGFDLWQRWLPFLTPVVALLLFFHQKDAHASAKWVATSLTWRAAAELLLLIGSTPREFEMMVAGSAFVANASLLIAFVSMLCNGEHEQSKATLALLGVGALALFLSDSWVISTKNTELESRVTLMSMAVLTIALSPMPSASLEDDD</sequence>
<feature type="compositionally biased region" description="Basic and acidic residues" evidence="3">
    <location>
        <begin position="141"/>
        <end position="151"/>
    </location>
</feature>
<name>A0AAV0U2J5_HYABA</name>
<gene>
    <name evidence="6" type="ORF">HBR001_LOCUS5053</name>
</gene>
<dbReference type="CDD" id="cd00024">
    <property type="entry name" value="CD_CSD"/>
    <property type="match status" value="1"/>
</dbReference>
<proteinExistence type="predicted"/>
<feature type="transmembrane region" description="Helical" evidence="4">
    <location>
        <begin position="364"/>
        <end position="385"/>
    </location>
</feature>
<protein>
    <recommendedName>
        <fullName evidence="5">Chromo domain-containing protein</fullName>
    </recommendedName>
</protein>
<evidence type="ECO:0000256" key="2">
    <source>
        <dbReference type="ARBA" id="ARBA00023242"/>
    </source>
</evidence>
<accession>A0AAV0U2J5</accession>
<dbReference type="SMART" id="SM00298">
    <property type="entry name" value="CHROMO"/>
    <property type="match status" value="1"/>
</dbReference>
<evidence type="ECO:0000256" key="4">
    <source>
        <dbReference type="SAM" id="Phobius"/>
    </source>
</evidence>
<evidence type="ECO:0000256" key="1">
    <source>
        <dbReference type="ARBA" id="ARBA00004123"/>
    </source>
</evidence>
<dbReference type="InterPro" id="IPR000953">
    <property type="entry name" value="Chromo/chromo_shadow_dom"/>
</dbReference>